<feature type="repeat" description="TPR" evidence="3">
    <location>
        <begin position="138"/>
        <end position="171"/>
    </location>
</feature>
<evidence type="ECO:0000256" key="2">
    <source>
        <dbReference type="ARBA" id="ARBA00022803"/>
    </source>
</evidence>
<dbReference type="Proteomes" id="UP000243679">
    <property type="component" value="Chromosome"/>
</dbReference>
<dbReference type="Pfam" id="PF13181">
    <property type="entry name" value="TPR_8"/>
    <property type="match status" value="1"/>
</dbReference>
<evidence type="ECO:0000256" key="1">
    <source>
        <dbReference type="ARBA" id="ARBA00022737"/>
    </source>
</evidence>
<reference evidence="4 5" key="1">
    <citation type="journal article" date="2017" name="ISME J.">
        <title>An acid-tolerant ammonia-oxidizing ?-proteobacterium from soil.</title>
        <authorList>
            <person name="Hayatsu M."/>
            <person name="Tago K."/>
            <person name="Uchiyama I."/>
            <person name="Toyoda A."/>
            <person name="Wang Y."/>
            <person name="Shimomura Y."/>
            <person name="Okubo T."/>
            <person name="Kurisu F."/>
            <person name="Hirono Y."/>
            <person name="Nonaka K."/>
            <person name="Akiyama H."/>
            <person name="Itoh T."/>
            <person name="Takami H."/>
        </authorList>
    </citation>
    <scope>NUCLEOTIDE SEQUENCE [LARGE SCALE GENOMIC DNA]</scope>
    <source>
        <strain evidence="4 5">TAO100</strain>
    </source>
</reference>
<gene>
    <name evidence="4" type="ORF">TAO_1411</name>
</gene>
<dbReference type="InterPro" id="IPR013360">
    <property type="entry name" value="Pilus_4_PilW"/>
</dbReference>
<dbReference type="Pfam" id="PF13424">
    <property type="entry name" value="TPR_12"/>
    <property type="match status" value="1"/>
</dbReference>
<dbReference type="SUPFAM" id="SSF48452">
    <property type="entry name" value="TPR-like"/>
    <property type="match status" value="1"/>
</dbReference>
<dbReference type="InterPro" id="IPR019734">
    <property type="entry name" value="TPR_rpt"/>
</dbReference>
<dbReference type="AlphaFoldDB" id="A0A1Q2SNT6"/>
<accession>A0A1Q2SNT6</accession>
<dbReference type="InterPro" id="IPR051012">
    <property type="entry name" value="CellSynth/LPSAsmb/PSIAsmb"/>
</dbReference>
<dbReference type="Pfam" id="PF13414">
    <property type="entry name" value="TPR_11"/>
    <property type="match status" value="1"/>
</dbReference>
<organism evidence="4 5">
    <name type="scientific">Candidatus Nitrosoglobus terrae</name>
    <dbReference type="NCBI Taxonomy" id="1630141"/>
    <lineage>
        <taxon>Bacteria</taxon>
        <taxon>Pseudomonadati</taxon>
        <taxon>Pseudomonadota</taxon>
        <taxon>Gammaproteobacteria</taxon>
        <taxon>Chromatiales</taxon>
        <taxon>Chromatiaceae</taxon>
        <taxon>Candidatus Nitrosoglobus</taxon>
    </lineage>
</organism>
<dbReference type="PROSITE" id="PS50005">
    <property type="entry name" value="TPR"/>
    <property type="match status" value="3"/>
</dbReference>
<evidence type="ECO:0000313" key="4">
    <source>
        <dbReference type="EMBL" id="BAW80781.1"/>
    </source>
</evidence>
<dbReference type="Gene3D" id="1.25.40.10">
    <property type="entry name" value="Tetratricopeptide repeat domain"/>
    <property type="match status" value="1"/>
</dbReference>
<dbReference type="InterPro" id="IPR011990">
    <property type="entry name" value="TPR-like_helical_dom_sf"/>
</dbReference>
<dbReference type="OrthoDB" id="9814042at2"/>
<keyword evidence="5" id="KW-1185">Reference proteome</keyword>
<evidence type="ECO:0000256" key="3">
    <source>
        <dbReference type="PROSITE-ProRule" id="PRU00339"/>
    </source>
</evidence>
<keyword evidence="2 3" id="KW-0802">TPR repeat</keyword>
<sequence length="255" mass="28957">MIGLKQPAIIGVLATILANLLGCASISPDMQRAAKINTQLGVEYLKQGNLEQALKKLERAIEEDPNLPSAYNALALLRQRLGQNKEAEKEFHRAIKLDSTNSEAQNNYGVFLYEQGRYQEAENHFLEAIKNPFYSTPALAYENAGSAAQKSGDDEKAETYYRKALQLEPNLAESLYHLAEISFKQDRYQNAQKYLQRHQIVARPTARSLWLSVRVERKLNHEEDAARYALLLKQQFPASSEAQLLRWIEYGDKDG</sequence>
<evidence type="ECO:0000313" key="5">
    <source>
        <dbReference type="Proteomes" id="UP000243679"/>
    </source>
</evidence>
<dbReference type="KEGG" id="ntt:TAO_1411"/>
<proteinExistence type="predicted"/>
<dbReference type="EMBL" id="AP014836">
    <property type="protein sequence ID" value="BAW80781.1"/>
    <property type="molecule type" value="Genomic_DNA"/>
</dbReference>
<feature type="repeat" description="TPR" evidence="3">
    <location>
        <begin position="34"/>
        <end position="67"/>
    </location>
</feature>
<dbReference type="NCBIfam" id="TIGR02521">
    <property type="entry name" value="type_IV_pilW"/>
    <property type="match status" value="1"/>
</dbReference>
<dbReference type="PROSITE" id="PS50293">
    <property type="entry name" value="TPR_REGION"/>
    <property type="match status" value="2"/>
</dbReference>
<dbReference type="PANTHER" id="PTHR45586:SF1">
    <property type="entry name" value="LIPOPOLYSACCHARIDE ASSEMBLY PROTEIN B"/>
    <property type="match status" value="1"/>
</dbReference>
<protein>
    <submittedName>
        <fullName evidence="4">Type IV pilus biogenesis/stability protein PilW</fullName>
    </submittedName>
</protein>
<name>A0A1Q2SNT6_9GAMM</name>
<keyword evidence="1" id="KW-0677">Repeat</keyword>
<feature type="repeat" description="TPR" evidence="3">
    <location>
        <begin position="68"/>
        <end position="101"/>
    </location>
</feature>
<dbReference type="PANTHER" id="PTHR45586">
    <property type="entry name" value="TPR REPEAT-CONTAINING PROTEIN PA4667"/>
    <property type="match status" value="1"/>
</dbReference>
<dbReference type="SMART" id="SM00028">
    <property type="entry name" value="TPR"/>
    <property type="match status" value="5"/>
</dbReference>